<comment type="caution">
    <text evidence="1">The sequence shown here is derived from an EMBL/GenBank/DDBJ whole genome shotgun (WGS) entry which is preliminary data.</text>
</comment>
<evidence type="ECO:0000313" key="1">
    <source>
        <dbReference type="EMBL" id="GCL38498.1"/>
    </source>
</evidence>
<accession>A0A480A4Z3</accession>
<sequence length="216" mass="25005">MAKNDKPKKLLVEGQDDLRVIPELIEKNGIFWGNKKEEAIISIQECGGYENITSDLIYTELQTRGRTHLGLMVDADDDAFLRWQSIRNACLPNIPNLPEAIPENGLIINTPDNQKFGVWIMPNNIIEGMLETFLGYMIPEQGEYLWEYAQEVVREAKNKGATFKESYIDKAEIYTWLAWQNEPGRQIHQAIKYNILNPNNPKVQGFINWFKELYDL</sequence>
<dbReference type="EMBL" id="BJCE01000147">
    <property type="protein sequence ID" value="GCL38498.1"/>
    <property type="molecule type" value="Genomic_DNA"/>
</dbReference>
<reference evidence="2" key="1">
    <citation type="submission" date="2019-02" db="EMBL/GenBank/DDBJ databases">
        <title>Draft genome sequence of Sphaerospermopsis reniformis NIES-1949.</title>
        <authorList>
            <person name="Yamaguchi H."/>
            <person name="Suzuki S."/>
            <person name="Kawachi M."/>
        </authorList>
    </citation>
    <scope>NUCLEOTIDE SEQUENCE [LARGE SCALE GENOMIC DNA]</scope>
    <source>
        <strain evidence="2">NIES-1949</strain>
    </source>
</reference>
<gene>
    <name evidence="1" type="ORF">SR1949_36130</name>
</gene>
<dbReference type="RefSeq" id="WP_096568116.1">
    <property type="nucleotide sequence ID" value="NZ_BJCE01000147.1"/>
</dbReference>
<protein>
    <recommendedName>
        <fullName evidence="3">DUF4435 domain-containing protein</fullName>
    </recommendedName>
</protein>
<proteinExistence type="predicted"/>
<evidence type="ECO:0000313" key="2">
    <source>
        <dbReference type="Proteomes" id="UP000300142"/>
    </source>
</evidence>
<dbReference type="InterPro" id="IPR024508">
    <property type="entry name" value="DUF3226"/>
</dbReference>
<name>A0A480A4Z3_9CYAN</name>
<dbReference type="Pfam" id="PF11536">
    <property type="entry name" value="DUF3226"/>
    <property type="match status" value="1"/>
</dbReference>
<evidence type="ECO:0008006" key="3">
    <source>
        <dbReference type="Google" id="ProtNLM"/>
    </source>
</evidence>
<dbReference type="Proteomes" id="UP000300142">
    <property type="component" value="Unassembled WGS sequence"/>
</dbReference>
<keyword evidence="2" id="KW-1185">Reference proteome</keyword>
<organism evidence="1 2">
    <name type="scientific">Sphaerospermopsis reniformis</name>
    <dbReference type="NCBI Taxonomy" id="531300"/>
    <lineage>
        <taxon>Bacteria</taxon>
        <taxon>Bacillati</taxon>
        <taxon>Cyanobacteriota</taxon>
        <taxon>Cyanophyceae</taxon>
        <taxon>Nostocales</taxon>
        <taxon>Aphanizomenonaceae</taxon>
        <taxon>Sphaerospermopsis</taxon>
    </lineage>
</organism>
<dbReference type="AlphaFoldDB" id="A0A480A4Z3"/>